<accession>A0A395UY08</accession>
<organism evidence="1 2">
    <name type="scientific">Agathobacter rectalis</name>
    <dbReference type="NCBI Taxonomy" id="39491"/>
    <lineage>
        <taxon>Bacteria</taxon>
        <taxon>Bacillati</taxon>
        <taxon>Bacillota</taxon>
        <taxon>Clostridia</taxon>
        <taxon>Lachnospirales</taxon>
        <taxon>Lachnospiraceae</taxon>
        <taxon>Agathobacter</taxon>
    </lineage>
</organism>
<evidence type="ECO:0000313" key="2">
    <source>
        <dbReference type="Proteomes" id="UP000266066"/>
    </source>
</evidence>
<gene>
    <name evidence="1" type="ORF">DWY38_15515</name>
</gene>
<sequence>MKIIKKIATIKKWKNVSIELNLIDWGDGKPKYDLRKWENETPLKGVSMDRDSLEALYVAVSHELGHDSEQSFDNNDIEELPFSDNIEYETDLPFDIHTSDNEEQEYQAVLDYHNVVVHDNIDECIHSGHDYVKVSATVPVYTNSGVQEMTIPAFHCKTCKAYYISSLSYNSLISHGCILCRVVNKKEYNLFIKNKDFRDLYTQSILNIIGYTVNSKDDLSDACRQTILTRAINAGVFSKKKAINHLSFLIKLNADKDNFADAVAKWKRDRDFLLGKKAAVDAIKVTGIIKE</sequence>
<protein>
    <submittedName>
        <fullName evidence="1">Uncharacterized protein</fullName>
    </submittedName>
</protein>
<dbReference type="RefSeq" id="WP_118392631.1">
    <property type="nucleotide sequence ID" value="NZ_QRUJ01000028.1"/>
</dbReference>
<evidence type="ECO:0000313" key="1">
    <source>
        <dbReference type="EMBL" id="RGR52062.1"/>
    </source>
</evidence>
<comment type="caution">
    <text evidence="1">The sequence shown here is derived from an EMBL/GenBank/DDBJ whole genome shotgun (WGS) entry which is preliminary data.</text>
</comment>
<dbReference type="AlphaFoldDB" id="A0A395UY08"/>
<dbReference type="EMBL" id="QRUJ01000028">
    <property type="protein sequence ID" value="RGR52062.1"/>
    <property type="molecule type" value="Genomic_DNA"/>
</dbReference>
<reference evidence="1 2" key="1">
    <citation type="submission" date="2018-08" db="EMBL/GenBank/DDBJ databases">
        <title>A genome reference for cultivated species of the human gut microbiota.</title>
        <authorList>
            <person name="Zou Y."/>
            <person name="Xue W."/>
            <person name="Luo G."/>
        </authorList>
    </citation>
    <scope>NUCLEOTIDE SEQUENCE [LARGE SCALE GENOMIC DNA]</scope>
    <source>
        <strain evidence="1 2">AF25-15</strain>
    </source>
</reference>
<dbReference type="Proteomes" id="UP000266066">
    <property type="component" value="Unassembled WGS sequence"/>
</dbReference>
<name>A0A395UY08_9FIRM</name>
<proteinExistence type="predicted"/>
<dbReference type="Gene3D" id="2.30.31.70">
    <property type="match status" value="1"/>
</dbReference>